<dbReference type="OrthoDB" id="8080938at2"/>
<dbReference type="InterPro" id="IPR032710">
    <property type="entry name" value="NTF2-like_dom_sf"/>
</dbReference>
<dbReference type="RefSeq" id="WP_152788705.1">
    <property type="nucleotide sequence ID" value="NZ_BAABEQ010000026.1"/>
</dbReference>
<dbReference type="SUPFAM" id="SSF54427">
    <property type="entry name" value="NTF2-like"/>
    <property type="match status" value="1"/>
</dbReference>
<evidence type="ECO:0000313" key="2">
    <source>
        <dbReference type="EMBL" id="MPY43750.1"/>
    </source>
</evidence>
<proteinExistence type="predicted"/>
<name>A0A5N8W8F3_9ACTN</name>
<organism evidence="2 3">
    <name type="scientific">Streptomyces phyllanthi</name>
    <dbReference type="NCBI Taxonomy" id="1803180"/>
    <lineage>
        <taxon>Bacteria</taxon>
        <taxon>Bacillati</taxon>
        <taxon>Actinomycetota</taxon>
        <taxon>Actinomycetes</taxon>
        <taxon>Kitasatosporales</taxon>
        <taxon>Streptomycetaceae</taxon>
        <taxon>Streptomyces</taxon>
    </lineage>
</organism>
<keyword evidence="3" id="KW-1185">Reference proteome</keyword>
<sequence>MKPIRWRPSRGRLTAIVLVVVVALGAAATSSDYVRAAAKEAVRGTADTHDQEAMSSLHPAIRGYVEAVDAEDVDALVAVFDDEGTVTDTGREFRGHEEIRAWARDEVIGGRLTVLRNTPRDGGSTVLLRFDPEGLLAGFRANYTFEVQEDRIRRVSMAYA</sequence>
<dbReference type="Proteomes" id="UP000326979">
    <property type="component" value="Unassembled WGS sequence"/>
</dbReference>
<evidence type="ECO:0000313" key="3">
    <source>
        <dbReference type="Proteomes" id="UP000326979"/>
    </source>
</evidence>
<comment type="caution">
    <text evidence="2">The sequence shown here is derived from an EMBL/GenBank/DDBJ whole genome shotgun (WGS) entry which is preliminary data.</text>
</comment>
<dbReference type="AlphaFoldDB" id="A0A5N8W8F3"/>
<dbReference type="Pfam" id="PF12680">
    <property type="entry name" value="SnoaL_2"/>
    <property type="match status" value="1"/>
</dbReference>
<dbReference type="Gene3D" id="3.10.450.50">
    <property type="match status" value="1"/>
</dbReference>
<protein>
    <submittedName>
        <fullName evidence="2">Nuclear transport factor 2 family protein</fullName>
    </submittedName>
</protein>
<dbReference type="InterPro" id="IPR037401">
    <property type="entry name" value="SnoaL-like"/>
</dbReference>
<reference evidence="2 3" key="1">
    <citation type="submission" date="2019-07" db="EMBL/GenBank/DDBJ databases">
        <title>New species of Amycolatopsis and Streptomyces.</title>
        <authorList>
            <person name="Duangmal K."/>
            <person name="Teo W.F.A."/>
            <person name="Lipun K."/>
        </authorList>
    </citation>
    <scope>NUCLEOTIDE SEQUENCE [LARGE SCALE GENOMIC DNA]</scope>
    <source>
        <strain evidence="2 3">TISTR 2346</strain>
    </source>
</reference>
<evidence type="ECO:0000259" key="1">
    <source>
        <dbReference type="Pfam" id="PF12680"/>
    </source>
</evidence>
<accession>A0A5N8W8F3</accession>
<gene>
    <name evidence="2" type="ORF">FNH04_28795</name>
</gene>
<dbReference type="EMBL" id="VJZE01000255">
    <property type="protein sequence ID" value="MPY43750.1"/>
    <property type="molecule type" value="Genomic_DNA"/>
</dbReference>
<feature type="domain" description="SnoaL-like" evidence="1">
    <location>
        <begin position="61"/>
        <end position="154"/>
    </location>
</feature>